<dbReference type="InterPro" id="IPR013094">
    <property type="entry name" value="AB_hydrolase_3"/>
</dbReference>
<feature type="domain" description="Alpha/beta hydrolase fold-3" evidence="2">
    <location>
        <begin position="74"/>
        <end position="278"/>
    </location>
</feature>
<dbReference type="Gramene" id="VVA26669">
    <property type="protein sequence ID" value="VVA26669"/>
    <property type="gene ID" value="Prudul26B006433"/>
</dbReference>
<dbReference type="InterPro" id="IPR050466">
    <property type="entry name" value="Carboxylest/Gibb_receptor"/>
</dbReference>
<dbReference type="Gene3D" id="3.40.50.1820">
    <property type="entry name" value="alpha/beta hydrolase"/>
    <property type="match status" value="1"/>
</dbReference>
<dbReference type="PANTHER" id="PTHR23024:SF532">
    <property type="entry name" value="2-HYDROXYISOFLAVANONE DEHYDRATASE-LIKE"/>
    <property type="match status" value="1"/>
</dbReference>
<comment type="similarity">
    <text evidence="1">Belongs to the 'GDXG' lipolytic enzyme family.</text>
</comment>
<dbReference type="SUPFAM" id="SSF53474">
    <property type="entry name" value="alpha/beta-Hydrolases"/>
    <property type="match status" value="1"/>
</dbReference>
<reference evidence="4" key="1">
    <citation type="journal article" date="2020" name="Plant J.">
        <title>Transposons played a major role in the diversification between the closely related almond and peach genomes: results from the almond genome sequence.</title>
        <authorList>
            <person name="Alioto T."/>
            <person name="Alexiou K.G."/>
            <person name="Bardil A."/>
            <person name="Barteri F."/>
            <person name="Castanera R."/>
            <person name="Cruz F."/>
            <person name="Dhingra A."/>
            <person name="Duval H."/>
            <person name="Fernandez I Marti A."/>
            <person name="Frias L."/>
            <person name="Galan B."/>
            <person name="Garcia J.L."/>
            <person name="Howad W."/>
            <person name="Gomez-Garrido J."/>
            <person name="Gut M."/>
            <person name="Julca I."/>
            <person name="Morata J."/>
            <person name="Puigdomenech P."/>
            <person name="Ribeca P."/>
            <person name="Rubio Cabetas M.J."/>
            <person name="Vlasova A."/>
            <person name="Wirthensohn M."/>
            <person name="Garcia-Mas J."/>
            <person name="Gabaldon T."/>
            <person name="Casacuberta J.M."/>
            <person name="Arus P."/>
        </authorList>
    </citation>
    <scope>NUCLEOTIDE SEQUENCE [LARGE SCALE GENOMIC DNA]</scope>
    <source>
        <strain evidence="4">cv. Texas</strain>
    </source>
</reference>
<dbReference type="AlphaFoldDB" id="A0A5E4FHL1"/>
<evidence type="ECO:0000313" key="3">
    <source>
        <dbReference type="EMBL" id="VVA26669.1"/>
    </source>
</evidence>
<dbReference type="InterPro" id="IPR029058">
    <property type="entry name" value="AB_hydrolase_fold"/>
</dbReference>
<dbReference type="EMBL" id="CABIKO010000110">
    <property type="protein sequence ID" value="VVA26669.1"/>
    <property type="molecule type" value="Genomic_DNA"/>
</dbReference>
<dbReference type="OMA" id="EGECHVF"/>
<name>A0A5E4FHL1_PRUDU</name>
<evidence type="ECO:0000259" key="2">
    <source>
        <dbReference type="Pfam" id="PF07859"/>
    </source>
</evidence>
<gene>
    <name evidence="3" type="ORF">ALMOND_2B006433</name>
</gene>
<organism evidence="3 4">
    <name type="scientific">Prunus dulcis</name>
    <name type="common">Almond</name>
    <name type="synonym">Amygdalus dulcis</name>
    <dbReference type="NCBI Taxonomy" id="3755"/>
    <lineage>
        <taxon>Eukaryota</taxon>
        <taxon>Viridiplantae</taxon>
        <taxon>Streptophyta</taxon>
        <taxon>Embryophyta</taxon>
        <taxon>Tracheophyta</taxon>
        <taxon>Spermatophyta</taxon>
        <taxon>Magnoliopsida</taxon>
        <taxon>eudicotyledons</taxon>
        <taxon>Gunneridae</taxon>
        <taxon>Pentapetalae</taxon>
        <taxon>rosids</taxon>
        <taxon>fabids</taxon>
        <taxon>Rosales</taxon>
        <taxon>Rosaceae</taxon>
        <taxon>Amygdaloideae</taxon>
        <taxon>Amygdaleae</taxon>
        <taxon>Prunus</taxon>
    </lineage>
</organism>
<evidence type="ECO:0000256" key="1">
    <source>
        <dbReference type="ARBA" id="ARBA00010515"/>
    </source>
</evidence>
<sequence>MEPINNEVLNEFRFFRVYKDGRIQKFYDTQKTPPFNDLITGVQSKDVIIQPEPAVSARIFLPKIHDPTQKLPVLFFLHGGAFCIGSAFSPIYHNHVSRLAAEAHAIAVSVEYGLFPERPVPACYEDSWAALQWVAAHATGDGPESWLNEYADFDRIFIGGDSGGANLSHNLAVRVGSSRLPGVKIAGVVLVHPFFWGLEEDDQMFLYTYPENGGLQDPKLRPPAEDFGRLPCGRVLIFFAADDHLREAGQMYYDDLKKSEWGGSVEVVEHEGECHVFHLFKQFGSFINQNKKQSTPSPHKNKLEHL</sequence>
<dbReference type="PANTHER" id="PTHR23024">
    <property type="entry name" value="ARYLACETAMIDE DEACETYLASE"/>
    <property type="match status" value="1"/>
</dbReference>
<dbReference type="GO" id="GO:0016787">
    <property type="term" value="F:hydrolase activity"/>
    <property type="evidence" value="ECO:0007669"/>
    <property type="project" value="InterPro"/>
</dbReference>
<protein>
    <recommendedName>
        <fullName evidence="2">Alpha/beta hydrolase fold-3 domain-containing protein</fullName>
    </recommendedName>
</protein>
<proteinExistence type="inferred from homology"/>
<dbReference type="Proteomes" id="UP000327085">
    <property type="component" value="Chromosome 8"/>
</dbReference>
<accession>A0A5E4FHL1</accession>
<dbReference type="Pfam" id="PF07859">
    <property type="entry name" value="Abhydrolase_3"/>
    <property type="match status" value="1"/>
</dbReference>
<dbReference type="InParanoid" id="A0A5E4FHL1"/>
<evidence type="ECO:0000313" key="4">
    <source>
        <dbReference type="Proteomes" id="UP000327085"/>
    </source>
</evidence>